<dbReference type="EMBL" id="RBIE01000005">
    <property type="protein sequence ID" value="RKQ60366.1"/>
    <property type="molecule type" value="Genomic_DNA"/>
</dbReference>
<protein>
    <recommendedName>
        <fullName evidence="4">HAMP domain-containing protein</fullName>
    </recommendedName>
</protein>
<reference evidence="2 3" key="1">
    <citation type="submission" date="2018-10" db="EMBL/GenBank/DDBJ databases">
        <title>Genomic Encyclopedia of Type Strains, Phase IV (KMG-IV): sequencing the most valuable type-strain genomes for metagenomic binning, comparative biology and taxonomic classification.</title>
        <authorList>
            <person name="Goeker M."/>
        </authorList>
    </citation>
    <scope>NUCLEOTIDE SEQUENCE [LARGE SCALE GENOMIC DNA]</scope>
    <source>
        <strain evidence="2 3">DSM 15521</strain>
    </source>
</reference>
<keyword evidence="1" id="KW-0812">Transmembrane</keyword>
<keyword evidence="1" id="KW-1133">Transmembrane helix</keyword>
<evidence type="ECO:0008006" key="4">
    <source>
        <dbReference type="Google" id="ProtNLM"/>
    </source>
</evidence>
<proteinExistence type="predicted"/>
<keyword evidence="1" id="KW-0472">Membrane</keyword>
<name>A0A420W5L6_9BACT</name>
<organism evidence="2 3">
    <name type="scientific">Thermovibrio guaymasensis</name>
    <dbReference type="NCBI Taxonomy" id="240167"/>
    <lineage>
        <taxon>Bacteria</taxon>
        <taxon>Pseudomonadati</taxon>
        <taxon>Aquificota</taxon>
        <taxon>Aquificia</taxon>
        <taxon>Desulfurobacteriales</taxon>
        <taxon>Desulfurobacteriaceae</taxon>
        <taxon>Thermovibrio</taxon>
    </lineage>
</organism>
<feature type="transmembrane region" description="Helical" evidence="1">
    <location>
        <begin position="59"/>
        <end position="80"/>
    </location>
</feature>
<evidence type="ECO:0000313" key="2">
    <source>
        <dbReference type="EMBL" id="RKQ60366.1"/>
    </source>
</evidence>
<evidence type="ECO:0000256" key="1">
    <source>
        <dbReference type="SAM" id="Phobius"/>
    </source>
</evidence>
<accession>A0A420W5L6</accession>
<dbReference type="RefSeq" id="WP_121171861.1">
    <property type="nucleotide sequence ID" value="NZ_RBIE01000005.1"/>
</dbReference>
<sequence>MKRVLRFFFLSDLRINLSYPLRMGILYWLVALSLLVLSYTVLKSQISDSHLVLRLLKELFIYELVLGFILFLITSIYAVVSSSDYRKIQRFADEIAKGNFEFNPELSPIADKDLISMKESLNKLRKSLIISRELLKKRSEKI</sequence>
<dbReference type="AlphaFoldDB" id="A0A420W5L6"/>
<dbReference type="Proteomes" id="UP000280881">
    <property type="component" value="Unassembled WGS sequence"/>
</dbReference>
<comment type="caution">
    <text evidence="2">The sequence shown here is derived from an EMBL/GenBank/DDBJ whole genome shotgun (WGS) entry which is preliminary data.</text>
</comment>
<keyword evidence="3" id="KW-1185">Reference proteome</keyword>
<evidence type="ECO:0000313" key="3">
    <source>
        <dbReference type="Proteomes" id="UP000280881"/>
    </source>
</evidence>
<feature type="transmembrane region" description="Helical" evidence="1">
    <location>
        <begin position="21"/>
        <end position="39"/>
    </location>
</feature>
<dbReference type="OrthoDB" id="14718at2"/>
<gene>
    <name evidence="2" type="ORF">C7457_1627</name>
</gene>